<dbReference type="EMBL" id="LR862145">
    <property type="protein sequence ID" value="CAD1825503.1"/>
    <property type="molecule type" value="Genomic_DNA"/>
</dbReference>
<feature type="region of interest" description="Disordered" evidence="1">
    <location>
        <begin position="1"/>
        <end position="80"/>
    </location>
</feature>
<protein>
    <submittedName>
        <fullName evidence="2">Uncharacterized protein</fullName>
    </submittedName>
</protein>
<evidence type="ECO:0000256" key="1">
    <source>
        <dbReference type="SAM" id="MobiDB-lite"/>
    </source>
</evidence>
<sequence>MGGPPSPISPLPVSRMSAEEMKSPPPPPPSSARLRSLRRLLSRGKQAMGSSCSPRGATSSRVPSEERPRRGRRGRRRARVRVRIRVSGEEEGRGSGEKDGIFIPEKHNNITISMCMLMRGF</sequence>
<feature type="compositionally biased region" description="Polar residues" evidence="1">
    <location>
        <begin position="48"/>
        <end position="58"/>
    </location>
</feature>
<proteinExistence type="predicted"/>
<name>A0A6V7P3U2_ANACO</name>
<reference evidence="2" key="1">
    <citation type="submission" date="2020-07" db="EMBL/GenBank/DDBJ databases">
        <authorList>
            <person name="Lin J."/>
        </authorList>
    </citation>
    <scope>NUCLEOTIDE SEQUENCE</scope>
</reference>
<feature type="compositionally biased region" description="Basic residues" evidence="1">
    <location>
        <begin position="69"/>
        <end position="80"/>
    </location>
</feature>
<dbReference type="AlphaFoldDB" id="A0A6V7P3U2"/>
<feature type="compositionally biased region" description="Pro residues" evidence="1">
    <location>
        <begin position="1"/>
        <end position="10"/>
    </location>
</feature>
<organism evidence="2">
    <name type="scientific">Ananas comosus var. bracteatus</name>
    <name type="common">red pineapple</name>
    <dbReference type="NCBI Taxonomy" id="296719"/>
    <lineage>
        <taxon>Eukaryota</taxon>
        <taxon>Viridiplantae</taxon>
        <taxon>Streptophyta</taxon>
        <taxon>Embryophyta</taxon>
        <taxon>Tracheophyta</taxon>
        <taxon>Spermatophyta</taxon>
        <taxon>Magnoliopsida</taxon>
        <taxon>Liliopsida</taxon>
        <taxon>Poales</taxon>
        <taxon>Bromeliaceae</taxon>
        <taxon>Bromelioideae</taxon>
        <taxon>Ananas</taxon>
    </lineage>
</organism>
<accession>A0A6V7P3U2</accession>
<gene>
    <name evidence="2" type="ORF">CB5_LOCUS8714</name>
</gene>
<evidence type="ECO:0000313" key="2">
    <source>
        <dbReference type="EMBL" id="CAD1825503.1"/>
    </source>
</evidence>